<dbReference type="InterPro" id="IPR049712">
    <property type="entry name" value="Poly_export"/>
</dbReference>
<evidence type="ECO:0000256" key="10">
    <source>
        <dbReference type="ARBA" id="ARBA00023114"/>
    </source>
</evidence>
<dbReference type="GO" id="GO:0006811">
    <property type="term" value="P:monoatomic ion transport"/>
    <property type="evidence" value="ECO:0007669"/>
    <property type="project" value="UniProtKB-KW"/>
</dbReference>
<keyword evidence="10" id="KW-0626">Porin</keyword>
<keyword evidence="9" id="KW-0406">Ion transport</keyword>
<evidence type="ECO:0000313" key="19">
    <source>
        <dbReference type="Proteomes" id="UP000317691"/>
    </source>
</evidence>
<sequence length="346" mass="36406">MPGMFNRSNVIPVSYTLDNGGVGGMASILLRGLWIGLVAAVWIGISVSPTLAQEAPAGNANNANKKIERGDIIRVDVAGRQDLSGLYTVDNNGMITLPMVGTVSAGSRTVSDLTSDLSRRYSLIDRDILRVTASLAEYRTGKIYVLGGVVRPGGYSFSEMPNVWDAIAEAGGATQDAILTAVEIIPADPKSGRASRAIDVAAAMQAGRLDKLERLRPGDTVRIPRTSGQGAVDSNVVYIFGAIMTPGAHPYAPDLVTALIRAGGPSPDANLRNVEIVRRSGLGVLSLKIDMRNYLGRGDLSGNPALQTGDTVYLPRMRASSKATTVLAVLAPLAALVTSIVVLTRR</sequence>
<evidence type="ECO:0000256" key="1">
    <source>
        <dbReference type="ARBA" id="ARBA00004571"/>
    </source>
</evidence>
<keyword evidence="5" id="KW-0762">Sugar transport</keyword>
<keyword evidence="13" id="KW-0998">Cell outer membrane</keyword>
<accession>A0A538TKT3</accession>
<keyword evidence="15" id="KW-1133">Transmembrane helix</keyword>
<dbReference type="Pfam" id="PF02563">
    <property type="entry name" value="Poly_export"/>
    <property type="match status" value="1"/>
</dbReference>
<evidence type="ECO:0000256" key="3">
    <source>
        <dbReference type="ARBA" id="ARBA00022448"/>
    </source>
</evidence>
<keyword evidence="12" id="KW-0564">Palmitate</keyword>
<evidence type="ECO:0000256" key="6">
    <source>
        <dbReference type="ARBA" id="ARBA00022692"/>
    </source>
</evidence>
<evidence type="ECO:0000259" key="16">
    <source>
        <dbReference type="Pfam" id="PF02563"/>
    </source>
</evidence>
<evidence type="ECO:0000256" key="8">
    <source>
        <dbReference type="ARBA" id="ARBA00023047"/>
    </source>
</evidence>
<dbReference type="GO" id="GO:0015159">
    <property type="term" value="F:polysaccharide transmembrane transporter activity"/>
    <property type="evidence" value="ECO:0007669"/>
    <property type="project" value="InterPro"/>
</dbReference>
<dbReference type="EMBL" id="VBOZ01000025">
    <property type="protein sequence ID" value="TMQ64237.1"/>
    <property type="molecule type" value="Genomic_DNA"/>
</dbReference>
<feature type="transmembrane region" description="Helical" evidence="15">
    <location>
        <begin position="20"/>
        <end position="45"/>
    </location>
</feature>
<evidence type="ECO:0000256" key="12">
    <source>
        <dbReference type="ARBA" id="ARBA00023139"/>
    </source>
</evidence>
<keyword evidence="11 15" id="KW-0472">Membrane</keyword>
<evidence type="ECO:0000256" key="14">
    <source>
        <dbReference type="ARBA" id="ARBA00023288"/>
    </source>
</evidence>
<comment type="similarity">
    <text evidence="2">Belongs to the BexD/CtrA/VexA family.</text>
</comment>
<evidence type="ECO:0000256" key="13">
    <source>
        <dbReference type="ARBA" id="ARBA00023237"/>
    </source>
</evidence>
<dbReference type="GO" id="GO:0009279">
    <property type="term" value="C:cell outer membrane"/>
    <property type="evidence" value="ECO:0007669"/>
    <property type="project" value="UniProtKB-SubCell"/>
</dbReference>
<keyword evidence="7" id="KW-0732">Signal</keyword>
<dbReference type="Gene3D" id="3.10.560.10">
    <property type="entry name" value="Outer membrane lipoprotein wza domain like"/>
    <property type="match status" value="2"/>
</dbReference>
<evidence type="ECO:0000256" key="5">
    <source>
        <dbReference type="ARBA" id="ARBA00022597"/>
    </source>
</evidence>
<dbReference type="InterPro" id="IPR003715">
    <property type="entry name" value="Poly_export_N"/>
</dbReference>
<feature type="transmembrane region" description="Helical" evidence="15">
    <location>
        <begin position="323"/>
        <end position="343"/>
    </location>
</feature>
<evidence type="ECO:0000256" key="11">
    <source>
        <dbReference type="ARBA" id="ARBA00023136"/>
    </source>
</evidence>
<proteinExistence type="inferred from homology"/>
<dbReference type="InterPro" id="IPR054765">
    <property type="entry name" value="SLBB_dom"/>
</dbReference>
<dbReference type="PANTHER" id="PTHR33619:SF3">
    <property type="entry name" value="POLYSACCHARIDE EXPORT PROTEIN GFCE-RELATED"/>
    <property type="match status" value="1"/>
</dbReference>
<organism evidence="18 19">
    <name type="scientific">Eiseniibacteriota bacterium</name>
    <dbReference type="NCBI Taxonomy" id="2212470"/>
    <lineage>
        <taxon>Bacteria</taxon>
        <taxon>Candidatus Eiseniibacteriota</taxon>
    </lineage>
</organism>
<dbReference type="AlphaFoldDB" id="A0A538TKT3"/>
<keyword evidence="6 15" id="KW-0812">Transmembrane</keyword>
<evidence type="ECO:0000256" key="2">
    <source>
        <dbReference type="ARBA" id="ARBA00009450"/>
    </source>
</evidence>
<evidence type="ECO:0000256" key="7">
    <source>
        <dbReference type="ARBA" id="ARBA00022729"/>
    </source>
</evidence>
<feature type="domain" description="Polysaccharide export protein N-terminal" evidence="16">
    <location>
        <begin position="61"/>
        <end position="123"/>
    </location>
</feature>
<gene>
    <name evidence="18" type="ORF">E6K79_08130</name>
</gene>
<dbReference type="GO" id="GO:0015288">
    <property type="term" value="F:porin activity"/>
    <property type="evidence" value="ECO:0007669"/>
    <property type="project" value="UniProtKB-KW"/>
</dbReference>
<protein>
    <submittedName>
        <fullName evidence="18">Uncharacterized protein</fullName>
    </submittedName>
</protein>
<keyword evidence="4" id="KW-1134">Transmembrane beta strand</keyword>
<keyword evidence="3" id="KW-0813">Transport</keyword>
<keyword evidence="14" id="KW-0449">Lipoprotein</keyword>
<reference evidence="18 19" key="1">
    <citation type="journal article" date="2019" name="Nat. Microbiol.">
        <title>Mediterranean grassland soil C-N compound turnover is dependent on rainfall and depth, and is mediated by genomically divergent microorganisms.</title>
        <authorList>
            <person name="Diamond S."/>
            <person name="Andeer P.F."/>
            <person name="Li Z."/>
            <person name="Crits-Christoph A."/>
            <person name="Burstein D."/>
            <person name="Anantharaman K."/>
            <person name="Lane K.R."/>
            <person name="Thomas B.C."/>
            <person name="Pan C."/>
            <person name="Northen T.R."/>
            <person name="Banfield J.F."/>
        </authorList>
    </citation>
    <scope>NUCLEOTIDE SEQUENCE [LARGE SCALE GENOMIC DNA]</scope>
    <source>
        <strain evidence="18">WS_9</strain>
    </source>
</reference>
<evidence type="ECO:0000313" key="18">
    <source>
        <dbReference type="EMBL" id="TMQ64237.1"/>
    </source>
</evidence>
<dbReference type="Proteomes" id="UP000317691">
    <property type="component" value="Unassembled WGS sequence"/>
</dbReference>
<dbReference type="Pfam" id="PF22461">
    <property type="entry name" value="SLBB_2"/>
    <property type="match status" value="1"/>
</dbReference>
<dbReference type="GO" id="GO:0046930">
    <property type="term" value="C:pore complex"/>
    <property type="evidence" value="ECO:0007669"/>
    <property type="project" value="UniProtKB-KW"/>
</dbReference>
<dbReference type="PANTHER" id="PTHR33619">
    <property type="entry name" value="POLYSACCHARIDE EXPORT PROTEIN GFCE-RELATED"/>
    <property type="match status" value="1"/>
</dbReference>
<name>A0A538TKT3_UNCEI</name>
<feature type="domain" description="SLBB" evidence="17">
    <location>
        <begin position="142"/>
        <end position="223"/>
    </location>
</feature>
<evidence type="ECO:0000259" key="17">
    <source>
        <dbReference type="Pfam" id="PF22461"/>
    </source>
</evidence>
<evidence type="ECO:0000256" key="9">
    <source>
        <dbReference type="ARBA" id="ARBA00023065"/>
    </source>
</evidence>
<comment type="caution">
    <text evidence="18">The sequence shown here is derived from an EMBL/GenBank/DDBJ whole genome shotgun (WGS) entry which is preliminary data.</text>
</comment>
<dbReference type="Gene3D" id="3.30.1950.10">
    <property type="entry name" value="wza like domain"/>
    <property type="match status" value="1"/>
</dbReference>
<evidence type="ECO:0000256" key="4">
    <source>
        <dbReference type="ARBA" id="ARBA00022452"/>
    </source>
</evidence>
<evidence type="ECO:0000256" key="15">
    <source>
        <dbReference type="SAM" id="Phobius"/>
    </source>
</evidence>
<comment type="subcellular location">
    <subcellularLocation>
        <location evidence="1">Cell outer membrane</location>
        <topology evidence="1">Multi-pass membrane protein</topology>
    </subcellularLocation>
</comment>
<keyword evidence="8" id="KW-0625">Polysaccharide transport</keyword>